<evidence type="ECO:0000256" key="3">
    <source>
        <dbReference type="ARBA" id="ARBA00023235"/>
    </source>
</evidence>
<dbReference type="InterPro" id="IPR036237">
    <property type="entry name" value="Xyl_isomerase-like_sf"/>
</dbReference>
<dbReference type="Proteomes" id="UP000485569">
    <property type="component" value="Unassembled WGS sequence"/>
</dbReference>
<dbReference type="GO" id="GO:0019324">
    <property type="term" value="P:L-lyxose metabolic process"/>
    <property type="evidence" value="ECO:0007669"/>
    <property type="project" value="TreeGrafter"/>
</dbReference>
<keyword evidence="2" id="KW-0464">Manganese</keyword>
<dbReference type="SUPFAM" id="SSF51658">
    <property type="entry name" value="Xylose isomerase-like"/>
    <property type="match status" value="1"/>
</dbReference>
<sequence>MKSKGFSTGIWVFGATPDRFCVTGYKSGGNIEESLDRIAAVPNLTGVMMHYPQPLNENNVDFVKKALQDRGLKLACCDVDLFSDPIFARGSLMSEDSELRKKAIDYSKKAMDIAEYLEAGVMNLWPGQDGFDYPFQINYVAQWNLLVEALIEIAQHNPRVRLSLEYKLREPRTHSTIYSSGTALYLSHATGCSNVGVTVDLGHSFNCKESPANVVALLDKFEKLFVLHLNDNYRDWDDDMAVGSVHFWETLEFIYYLNLSSYEGWLGLDIFPYREDSAEACRFSIENIQYMLEVVNKIDLKTLHQIQKEANSLEAMRYIGSLL</sequence>
<evidence type="ECO:0000259" key="4">
    <source>
        <dbReference type="Pfam" id="PF01261"/>
    </source>
</evidence>
<dbReference type="InterPro" id="IPR050337">
    <property type="entry name" value="L-rhamnose_isomerase"/>
</dbReference>
<accession>A0A1V5T1W7</accession>
<dbReference type="GO" id="GO:0008740">
    <property type="term" value="F:L-rhamnose isomerase activity"/>
    <property type="evidence" value="ECO:0007669"/>
    <property type="project" value="TreeGrafter"/>
</dbReference>
<gene>
    <name evidence="5" type="primary">xylA_1</name>
    <name evidence="5" type="ORF">BWY41_00531</name>
</gene>
<dbReference type="GO" id="GO:0046872">
    <property type="term" value="F:metal ion binding"/>
    <property type="evidence" value="ECO:0007669"/>
    <property type="project" value="UniProtKB-KW"/>
</dbReference>
<protein>
    <submittedName>
        <fullName evidence="5">Xylose isomerase</fullName>
        <ecNumber evidence="5">5.3.1.5</ecNumber>
    </submittedName>
</protein>
<dbReference type="AlphaFoldDB" id="A0A1V5T1W7"/>
<evidence type="ECO:0000313" key="5">
    <source>
        <dbReference type="EMBL" id="OQA60760.1"/>
    </source>
</evidence>
<dbReference type="Gene3D" id="3.20.20.150">
    <property type="entry name" value="Divalent-metal-dependent TIM barrel enzymes"/>
    <property type="match status" value="1"/>
</dbReference>
<dbReference type="PANTHER" id="PTHR30268">
    <property type="entry name" value="L-RHAMNOSE ISOMERASE"/>
    <property type="match status" value="1"/>
</dbReference>
<feature type="domain" description="Xylose isomerase-like TIM barrel" evidence="4">
    <location>
        <begin position="45"/>
        <end position="283"/>
    </location>
</feature>
<dbReference type="EMBL" id="MWBQ01000033">
    <property type="protein sequence ID" value="OQA60760.1"/>
    <property type="molecule type" value="Genomic_DNA"/>
</dbReference>
<keyword evidence="1" id="KW-0479">Metal-binding</keyword>
<organism evidence="5">
    <name type="scientific">Candidatus Atribacter allofermentans</name>
    <dbReference type="NCBI Taxonomy" id="1852833"/>
    <lineage>
        <taxon>Bacteria</taxon>
        <taxon>Pseudomonadati</taxon>
        <taxon>Atribacterota</taxon>
        <taxon>Atribacteria</taxon>
        <taxon>Atribacterales</taxon>
        <taxon>Atribacteraceae</taxon>
        <taxon>Atribacter</taxon>
    </lineage>
</organism>
<dbReference type="InterPro" id="IPR013022">
    <property type="entry name" value="Xyl_isomerase-like_TIM-brl"/>
</dbReference>
<dbReference type="GO" id="GO:0009045">
    <property type="term" value="F:xylose isomerase activity"/>
    <property type="evidence" value="ECO:0007669"/>
    <property type="project" value="UniProtKB-EC"/>
</dbReference>
<proteinExistence type="predicted"/>
<comment type="caution">
    <text evidence="5">The sequence shown here is derived from an EMBL/GenBank/DDBJ whole genome shotgun (WGS) entry which is preliminary data.</text>
</comment>
<evidence type="ECO:0000256" key="2">
    <source>
        <dbReference type="ARBA" id="ARBA00023211"/>
    </source>
</evidence>
<dbReference type="PANTHER" id="PTHR30268:SF0">
    <property type="entry name" value="L-RHAMNOSE ISOMERASE"/>
    <property type="match status" value="1"/>
</dbReference>
<dbReference type="Pfam" id="PF01261">
    <property type="entry name" value="AP_endonuc_2"/>
    <property type="match status" value="1"/>
</dbReference>
<reference evidence="5" key="1">
    <citation type="submission" date="2017-02" db="EMBL/GenBank/DDBJ databases">
        <title>Delving into the versatile metabolic prowess of the omnipresent phylum Bacteroidetes.</title>
        <authorList>
            <person name="Nobu M.K."/>
            <person name="Mei R."/>
            <person name="Narihiro T."/>
            <person name="Kuroda K."/>
            <person name="Liu W.-T."/>
        </authorList>
    </citation>
    <scope>NUCLEOTIDE SEQUENCE</scope>
    <source>
        <strain evidence="5">ADurb.Bin276</strain>
    </source>
</reference>
<dbReference type="GO" id="GO:0019301">
    <property type="term" value="P:rhamnose catabolic process"/>
    <property type="evidence" value="ECO:0007669"/>
    <property type="project" value="TreeGrafter"/>
</dbReference>
<evidence type="ECO:0000256" key="1">
    <source>
        <dbReference type="ARBA" id="ARBA00022723"/>
    </source>
</evidence>
<dbReference type="EC" id="5.3.1.5" evidence="5"/>
<keyword evidence="3 5" id="KW-0413">Isomerase</keyword>
<name>A0A1V5T1W7_9BACT</name>